<feature type="region of interest" description="Disordered" evidence="1">
    <location>
        <begin position="1"/>
        <end position="50"/>
    </location>
</feature>
<accession>A0ABT5DSV9</accession>
<evidence type="ECO:0000313" key="4">
    <source>
        <dbReference type="Proteomes" id="UP001221686"/>
    </source>
</evidence>
<gene>
    <name evidence="3" type="ORF">POL25_04575</name>
</gene>
<keyword evidence="4" id="KW-1185">Reference proteome</keyword>
<dbReference type="Proteomes" id="UP001221686">
    <property type="component" value="Unassembled WGS sequence"/>
</dbReference>
<protein>
    <recommendedName>
        <fullName evidence="2">Cytochrome C Planctomycete-type domain-containing protein</fullName>
    </recommendedName>
</protein>
<dbReference type="EMBL" id="JAQNDL010000001">
    <property type="protein sequence ID" value="MDC0716154.1"/>
    <property type="molecule type" value="Genomic_DNA"/>
</dbReference>
<dbReference type="InterPro" id="IPR011429">
    <property type="entry name" value="Cyt_c_Planctomycete-type"/>
</dbReference>
<feature type="domain" description="Cytochrome C Planctomycete-type" evidence="2">
    <location>
        <begin position="74"/>
        <end position="125"/>
    </location>
</feature>
<dbReference type="RefSeq" id="WP_272084601.1">
    <property type="nucleotide sequence ID" value="NZ_JAQNDL010000001.1"/>
</dbReference>
<dbReference type="Pfam" id="PF07635">
    <property type="entry name" value="PSCyt1"/>
    <property type="match status" value="1"/>
</dbReference>
<sequence>MLLAGCPPWPPEKTPTDSEGAEPTSSSDPTGTPTGESGTGATTDDPTTGAAETGLIEDCAVLREASRDFLKTYCDTCHGVEPGNGGLHNISDLDTMIEQKRIVGGNPDASKLYARVENGEMPPKEAVPASSLEEFGQYISKCVTAPAGDPLVPPKCAPADPIEPHEMVDLIHQDLGQVDGDDRPFMRYYSLVHLRNLGLCPAQLKTYEQALSKALNSLSTTKFIHPPVAVDGSGRTLFRYDLRHYGWSALQYESVVCEVPFAVEYFDGGFMTNANAVKQDTKTKVFVLPGDALLHSTTRPPLYHQLLGIPGTLADLEGKLGIDLAADTAFEAANDQEVTTWAGFKKSNVGFFNRVIQRFLLSAEDYFWISRDFNSNNGFSDIKAHPIDFKAAGGEIIYSLENRLQGYMIVDAAGNRLDKAPTDVVVNVEDGGAPVVNGISCMGCHARGIRVKSDEVLKHVQSNQNLFDAATKEAVKNIYGPADEFSEWQASDKDRFLAAVNECEAPHMVPTSQGDREPIFLIDIAFEQQLELTQVAAELGVPDSQVLQLSNEPQFSDFAELDDDGGTITRDEFAAVFGAAFEALQLGDGNPLSSCSASKPLP</sequence>
<comment type="caution">
    <text evidence="3">The sequence shown here is derived from an EMBL/GenBank/DDBJ whole genome shotgun (WGS) entry which is preliminary data.</text>
</comment>
<evidence type="ECO:0000256" key="1">
    <source>
        <dbReference type="SAM" id="MobiDB-lite"/>
    </source>
</evidence>
<proteinExistence type="predicted"/>
<evidence type="ECO:0000259" key="2">
    <source>
        <dbReference type="Pfam" id="PF07635"/>
    </source>
</evidence>
<reference evidence="3 4" key="1">
    <citation type="submission" date="2022-11" db="EMBL/GenBank/DDBJ databases">
        <title>Minimal conservation of predation-associated metabolite biosynthetic gene clusters underscores biosynthetic potential of Myxococcota including descriptions for ten novel species: Archangium lansinium sp. nov., Myxococcus landrumus sp. nov., Nannocystis bai.</title>
        <authorList>
            <person name="Ahearne A."/>
            <person name="Stevens C."/>
            <person name="Dowd S."/>
        </authorList>
    </citation>
    <scope>NUCLEOTIDE SEQUENCE [LARGE SCALE GENOMIC DNA]</scope>
    <source>
        <strain evidence="3 4">BB15-2</strain>
    </source>
</reference>
<organism evidence="3 4">
    <name type="scientific">Nannocystis bainbridge</name>
    <dbReference type="NCBI Taxonomy" id="2995303"/>
    <lineage>
        <taxon>Bacteria</taxon>
        <taxon>Pseudomonadati</taxon>
        <taxon>Myxococcota</taxon>
        <taxon>Polyangia</taxon>
        <taxon>Nannocystales</taxon>
        <taxon>Nannocystaceae</taxon>
        <taxon>Nannocystis</taxon>
    </lineage>
</organism>
<feature type="compositionally biased region" description="Low complexity" evidence="1">
    <location>
        <begin position="23"/>
        <end position="50"/>
    </location>
</feature>
<evidence type="ECO:0000313" key="3">
    <source>
        <dbReference type="EMBL" id="MDC0716154.1"/>
    </source>
</evidence>
<name>A0ABT5DSV9_9BACT</name>